<gene>
    <name evidence="1" type="ORF">TSUD_83450</name>
</gene>
<organism evidence="1 2">
    <name type="scientific">Trifolium subterraneum</name>
    <name type="common">Subterranean clover</name>
    <dbReference type="NCBI Taxonomy" id="3900"/>
    <lineage>
        <taxon>Eukaryota</taxon>
        <taxon>Viridiplantae</taxon>
        <taxon>Streptophyta</taxon>
        <taxon>Embryophyta</taxon>
        <taxon>Tracheophyta</taxon>
        <taxon>Spermatophyta</taxon>
        <taxon>Magnoliopsida</taxon>
        <taxon>eudicotyledons</taxon>
        <taxon>Gunneridae</taxon>
        <taxon>Pentapetalae</taxon>
        <taxon>rosids</taxon>
        <taxon>fabids</taxon>
        <taxon>Fabales</taxon>
        <taxon>Fabaceae</taxon>
        <taxon>Papilionoideae</taxon>
        <taxon>50 kb inversion clade</taxon>
        <taxon>NPAAA clade</taxon>
        <taxon>Hologalegina</taxon>
        <taxon>IRL clade</taxon>
        <taxon>Trifolieae</taxon>
        <taxon>Trifolium</taxon>
    </lineage>
</organism>
<dbReference type="EMBL" id="DF973819">
    <property type="protein sequence ID" value="GAU40666.1"/>
    <property type="molecule type" value="Genomic_DNA"/>
</dbReference>
<evidence type="ECO:0008006" key="3">
    <source>
        <dbReference type="Google" id="ProtNLM"/>
    </source>
</evidence>
<dbReference type="AlphaFoldDB" id="A0A2Z6NA93"/>
<dbReference type="OrthoDB" id="1938625at2759"/>
<accession>A0A2Z6NA93</accession>
<dbReference type="Proteomes" id="UP000242715">
    <property type="component" value="Unassembled WGS sequence"/>
</dbReference>
<reference evidence="2" key="1">
    <citation type="journal article" date="2017" name="Front. Plant Sci.">
        <title>Climate Clever Clovers: New Paradigm to Reduce the Environmental Footprint of Ruminants by Breeding Low Methanogenic Forages Utilizing Haplotype Variation.</title>
        <authorList>
            <person name="Kaur P."/>
            <person name="Appels R."/>
            <person name="Bayer P.E."/>
            <person name="Keeble-Gagnere G."/>
            <person name="Wang J."/>
            <person name="Hirakawa H."/>
            <person name="Shirasawa K."/>
            <person name="Vercoe P."/>
            <person name="Stefanova K."/>
            <person name="Durmic Z."/>
            <person name="Nichols P."/>
            <person name="Revell C."/>
            <person name="Isobe S.N."/>
            <person name="Edwards D."/>
            <person name="Erskine W."/>
        </authorList>
    </citation>
    <scope>NUCLEOTIDE SEQUENCE [LARGE SCALE GENOMIC DNA]</scope>
    <source>
        <strain evidence="2">cv. Daliak</strain>
    </source>
</reference>
<evidence type="ECO:0000313" key="2">
    <source>
        <dbReference type="Proteomes" id="UP000242715"/>
    </source>
</evidence>
<proteinExistence type="predicted"/>
<evidence type="ECO:0000313" key="1">
    <source>
        <dbReference type="EMBL" id="GAU40666.1"/>
    </source>
</evidence>
<sequence length="65" mass="7743">MKREFFIFEVDLVSHLQYIDDTIFYGEAKVENLWMLKAILRDFELASSIKVNFFESSVMSVNCQR</sequence>
<name>A0A2Z6NA93_TRISU</name>
<keyword evidence="2" id="KW-1185">Reference proteome</keyword>
<protein>
    <recommendedName>
        <fullName evidence="3">Reverse transcriptase domain-containing protein</fullName>
    </recommendedName>
</protein>